<comment type="caution">
    <text evidence="2">The sequence shown here is derived from an EMBL/GenBank/DDBJ whole genome shotgun (WGS) entry which is preliminary data.</text>
</comment>
<dbReference type="AlphaFoldDB" id="A0A7J6WK97"/>
<sequence>MSQIAIHLKLFYCLYATLIGTRKDRCLDLAFSLVFEVNAEELSHYSNVCQLAAVTNSNVPLKIDDGSDEGNGKLMMMRGMSAKNFDPVRYSGRWFEVASLKGGFAGQGQEDCHCTQ</sequence>
<dbReference type="EMBL" id="JABWDY010014185">
    <property type="protein sequence ID" value="KAF5197814.1"/>
    <property type="molecule type" value="Genomic_DNA"/>
</dbReference>
<protein>
    <submittedName>
        <fullName evidence="2">Chloroplastic lipocalin</fullName>
    </submittedName>
</protein>
<keyword evidence="3" id="KW-1185">Reference proteome</keyword>
<evidence type="ECO:0000256" key="1">
    <source>
        <dbReference type="SAM" id="SignalP"/>
    </source>
</evidence>
<gene>
    <name evidence="2" type="ORF">FRX31_012599</name>
</gene>
<evidence type="ECO:0000313" key="3">
    <source>
        <dbReference type="Proteomes" id="UP000554482"/>
    </source>
</evidence>
<feature type="chain" id="PRO_5029474325" evidence="1">
    <location>
        <begin position="17"/>
        <end position="116"/>
    </location>
</feature>
<feature type="signal peptide" evidence="1">
    <location>
        <begin position="1"/>
        <end position="16"/>
    </location>
</feature>
<dbReference type="Proteomes" id="UP000554482">
    <property type="component" value="Unassembled WGS sequence"/>
</dbReference>
<reference evidence="2 3" key="1">
    <citation type="submission" date="2020-06" db="EMBL/GenBank/DDBJ databases">
        <title>Transcriptomic and genomic resources for Thalictrum thalictroides and T. hernandezii: Facilitating candidate gene discovery in an emerging model plant lineage.</title>
        <authorList>
            <person name="Arias T."/>
            <person name="Riano-Pachon D.M."/>
            <person name="Di Stilio V.S."/>
        </authorList>
    </citation>
    <scope>NUCLEOTIDE SEQUENCE [LARGE SCALE GENOMIC DNA]</scope>
    <source>
        <strain evidence="3">cv. WT478/WT964</strain>
        <tissue evidence="2">Leaves</tissue>
    </source>
</reference>
<organism evidence="2 3">
    <name type="scientific">Thalictrum thalictroides</name>
    <name type="common">Rue-anemone</name>
    <name type="synonym">Anemone thalictroides</name>
    <dbReference type="NCBI Taxonomy" id="46969"/>
    <lineage>
        <taxon>Eukaryota</taxon>
        <taxon>Viridiplantae</taxon>
        <taxon>Streptophyta</taxon>
        <taxon>Embryophyta</taxon>
        <taxon>Tracheophyta</taxon>
        <taxon>Spermatophyta</taxon>
        <taxon>Magnoliopsida</taxon>
        <taxon>Ranunculales</taxon>
        <taxon>Ranunculaceae</taxon>
        <taxon>Thalictroideae</taxon>
        <taxon>Thalictrum</taxon>
    </lineage>
</organism>
<keyword evidence="1" id="KW-0732">Signal</keyword>
<feature type="non-terminal residue" evidence="2">
    <location>
        <position position="1"/>
    </location>
</feature>
<name>A0A7J6WK97_THATH</name>
<accession>A0A7J6WK97</accession>
<dbReference type="InterPro" id="IPR012674">
    <property type="entry name" value="Calycin"/>
</dbReference>
<evidence type="ECO:0000313" key="2">
    <source>
        <dbReference type="EMBL" id="KAF5197814.1"/>
    </source>
</evidence>
<dbReference type="OrthoDB" id="1986350at2759"/>
<proteinExistence type="predicted"/>
<dbReference type="Gene3D" id="2.40.128.20">
    <property type="match status" value="1"/>
</dbReference>